<proteinExistence type="predicted"/>
<evidence type="ECO:0000313" key="1">
    <source>
        <dbReference type="EMBL" id="CAG4887936.1"/>
    </source>
</evidence>
<dbReference type="AlphaFoldDB" id="A0A9N8WZQ2"/>
<gene>
    <name evidence="1" type="ORF">LMG31841_00548</name>
</gene>
<dbReference type="EMBL" id="CAJQZC010000001">
    <property type="protein sequence ID" value="CAG4887936.1"/>
    <property type="molecule type" value="Genomic_DNA"/>
</dbReference>
<keyword evidence="2" id="KW-1185">Reference proteome</keyword>
<name>A0A9N8WZQ2_9BURK</name>
<reference evidence="1" key="1">
    <citation type="submission" date="2021-04" db="EMBL/GenBank/DDBJ databases">
        <authorList>
            <person name="Vanwijnsberghe S."/>
        </authorList>
    </citation>
    <scope>NUCLEOTIDE SEQUENCE</scope>
    <source>
        <strain evidence="1">LMG 31841</strain>
    </source>
</reference>
<sequence length="105" mass="12080">MQAMRDNYCADEAGRAAGKIMKADVIETGVERDLHALCLYLFDVWCERRNVIPLAYLMHNWPMVSATAETRTRLVKAFRDLQKWHADALFPAEHQMISRVLAQST</sequence>
<comment type="caution">
    <text evidence="1">The sequence shown here is derived from an EMBL/GenBank/DDBJ whole genome shotgun (WGS) entry which is preliminary data.</text>
</comment>
<protein>
    <submittedName>
        <fullName evidence="1">Uncharacterized protein</fullName>
    </submittedName>
</protein>
<organism evidence="1 2">
    <name type="scientific">Paraburkholderia saeva</name>
    <dbReference type="NCBI Taxonomy" id="2777537"/>
    <lineage>
        <taxon>Bacteria</taxon>
        <taxon>Pseudomonadati</taxon>
        <taxon>Pseudomonadota</taxon>
        <taxon>Betaproteobacteria</taxon>
        <taxon>Burkholderiales</taxon>
        <taxon>Burkholderiaceae</taxon>
        <taxon>Paraburkholderia</taxon>
    </lineage>
</organism>
<dbReference type="Proteomes" id="UP000789704">
    <property type="component" value="Unassembled WGS sequence"/>
</dbReference>
<accession>A0A9N8WZQ2</accession>
<evidence type="ECO:0000313" key="2">
    <source>
        <dbReference type="Proteomes" id="UP000789704"/>
    </source>
</evidence>